<name>A0A1Y0IIM7_9BACL</name>
<evidence type="ECO:0000256" key="1">
    <source>
        <dbReference type="SAM" id="Phobius"/>
    </source>
</evidence>
<keyword evidence="1" id="KW-1133">Transmembrane helix</keyword>
<protein>
    <submittedName>
        <fullName evidence="2">Uncharacterized protein</fullName>
    </submittedName>
</protein>
<organism evidence="2 3">
    <name type="scientific">Tumebacillus avium</name>
    <dbReference type="NCBI Taxonomy" id="1903704"/>
    <lineage>
        <taxon>Bacteria</taxon>
        <taxon>Bacillati</taxon>
        <taxon>Bacillota</taxon>
        <taxon>Bacilli</taxon>
        <taxon>Bacillales</taxon>
        <taxon>Alicyclobacillaceae</taxon>
        <taxon>Tumebacillus</taxon>
    </lineage>
</organism>
<accession>A0A1Y0IIM7</accession>
<feature type="transmembrane region" description="Helical" evidence="1">
    <location>
        <begin position="7"/>
        <end position="28"/>
    </location>
</feature>
<dbReference type="EMBL" id="CP021434">
    <property type="protein sequence ID" value="ARU60308.1"/>
    <property type="molecule type" value="Genomic_DNA"/>
</dbReference>
<reference evidence="3" key="1">
    <citation type="submission" date="2017-05" db="EMBL/GenBank/DDBJ databases">
        <authorList>
            <person name="Sung H."/>
        </authorList>
    </citation>
    <scope>NUCLEOTIDE SEQUENCE [LARGE SCALE GENOMIC DNA]</scope>
    <source>
        <strain evidence="3">AR23208</strain>
    </source>
</reference>
<dbReference type="KEGG" id="tum:CBW65_03940"/>
<sequence length="144" mass="16606">MKHLLRVPLPIYVLLLLAVLVTVSYFFMQTSASRALNEQLQDVLQKRELIEIANLALDDKTKDFLLHLPADVKVKSDLTTDQQGGLVVEGQEIIYLNTRIEDQTVHAYLIGERTTLWQRMIPDWKLFKLAIDHTVQLPDLLKDK</sequence>
<dbReference type="Proteomes" id="UP000195437">
    <property type="component" value="Chromosome"/>
</dbReference>
<keyword evidence="1" id="KW-0472">Membrane</keyword>
<evidence type="ECO:0000313" key="2">
    <source>
        <dbReference type="EMBL" id="ARU60308.1"/>
    </source>
</evidence>
<keyword evidence="3" id="KW-1185">Reference proteome</keyword>
<gene>
    <name evidence="2" type="ORF">CBW65_03940</name>
</gene>
<dbReference type="AlphaFoldDB" id="A0A1Y0IIM7"/>
<keyword evidence="1" id="KW-0812">Transmembrane</keyword>
<evidence type="ECO:0000313" key="3">
    <source>
        <dbReference type="Proteomes" id="UP000195437"/>
    </source>
</evidence>
<dbReference type="RefSeq" id="WP_087455695.1">
    <property type="nucleotide sequence ID" value="NZ_CP021434.1"/>
</dbReference>
<proteinExistence type="predicted"/>